<accession>A0A411PH56</accession>
<dbReference type="OrthoDB" id="1329448at2"/>
<dbReference type="AlphaFoldDB" id="A0A411PH56"/>
<name>A0A411PH56_9GAMM</name>
<gene>
    <name evidence="2" type="ORF">EXU30_08430</name>
</gene>
<dbReference type="KEGG" id="smai:EXU30_08430"/>
<dbReference type="EMBL" id="CP036200">
    <property type="protein sequence ID" value="QBF82712.1"/>
    <property type="molecule type" value="Genomic_DNA"/>
</dbReference>
<feature type="transmembrane region" description="Helical" evidence="1">
    <location>
        <begin position="54"/>
        <end position="76"/>
    </location>
</feature>
<organism evidence="2 3">
    <name type="scientific">Shewanella maritima</name>
    <dbReference type="NCBI Taxonomy" id="2520507"/>
    <lineage>
        <taxon>Bacteria</taxon>
        <taxon>Pseudomonadati</taxon>
        <taxon>Pseudomonadota</taxon>
        <taxon>Gammaproteobacteria</taxon>
        <taxon>Alteromonadales</taxon>
        <taxon>Shewanellaceae</taxon>
        <taxon>Shewanella</taxon>
    </lineage>
</organism>
<keyword evidence="1" id="KW-1133">Transmembrane helix</keyword>
<feature type="transmembrane region" description="Helical" evidence="1">
    <location>
        <begin position="96"/>
        <end position="115"/>
    </location>
</feature>
<feature type="transmembrane region" description="Helical" evidence="1">
    <location>
        <begin position="270"/>
        <end position="288"/>
    </location>
</feature>
<protein>
    <submittedName>
        <fullName evidence="2">Uncharacterized protein</fullName>
    </submittedName>
</protein>
<dbReference type="RefSeq" id="WP_130599113.1">
    <property type="nucleotide sequence ID" value="NZ_CP036200.1"/>
</dbReference>
<evidence type="ECO:0000256" key="1">
    <source>
        <dbReference type="SAM" id="Phobius"/>
    </source>
</evidence>
<keyword evidence="1" id="KW-0472">Membrane</keyword>
<keyword evidence="3" id="KW-1185">Reference proteome</keyword>
<evidence type="ECO:0000313" key="3">
    <source>
        <dbReference type="Proteomes" id="UP000291106"/>
    </source>
</evidence>
<feature type="transmembrane region" description="Helical" evidence="1">
    <location>
        <begin position="12"/>
        <end position="33"/>
    </location>
</feature>
<keyword evidence="1" id="KW-0812">Transmembrane</keyword>
<evidence type="ECO:0000313" key="2">
    <source>
        <dbReference type="EMBL" id="QBF82712.1"/>
    </source>
</evidence>
<sequence length="306" mass="35654">MKPNTIKLRYVVLPIMFKAVAIAFIFFVISFFYQDHLSIAIGKSTFYHKYLSEIKWNDSIILFVAAMSIFLVSPFWLKKPIAFLEFKKSRQLNSVIYLSLPLFQGGLLLLAYSLATYASQKTYNLDSFNDWESNDKPIYFNIQHAEISGVRDMEIRYNYLSKNPKTYDVFCTVLLDRNNNLWLGISDHFFVNRGVDDPKAVIIEKIINANKKCDNTTIIKNASFKTSNFNLENNGFLAAAKRLNESRELNLENAQLLVHSKRSMEELRDLGFSFSFILVLLSILFLSYDTYNARINWNKYRETKHN</sequence>
<proteinExistence type="predicted"/>
<reference evidence="2 3" key="1">
    <citation type="submission" date="2019-02" db="EMBL/GenBank/DDBJ databases">
        <title>Shewanella sp. D4-2 isolated from Dokdo Island.</title>
        <authorList>
            <person name="Baek K."/>
        </authorList>
    </citation>
    <scope>NUCLEOTIDE SEQUENCE [LARGE SCALE GENOMIC DNA]</scope>
    <source>
        <strain evidence="2 3">D4-2</strain>
    </source>
</reference>
<dbReference type="Proteomes" id="UP000291106">
    <property type="component" value="Chromosome"/>
</dbReference>